<dbReference type="AlphaFoldDB" id="A0A381WWE6"/>
<sequence>MTNPVCAIVGAGEGLGAALAARFARGGFDIALVSRSAFQREAAAKAAMKANSACHTQIFEADATYPESIEKTVDDIQEQMGEIEVLIYNARGGFKSPAPIDISYKELEDIFRLEVVGAFASAKSVLPSMLAKSRGSIMFSSATAAYRGSATNALYAIGKFGLRALSQSLAKAYSKDGVHIVHMRLDCDLDVPIMREIYGKSFDANEMAKPTDVAETYWWAHHQPKGAWSNEIELRPYTEKWSY</sequence>
<dbReference type="Gene3D" id="3.40.50.720">
    <property type="entry name" value="NAD(P)-binding Rossmann-like Domain"/>
    <property type="match status" value="1"/>
</dbReference>
<organism evidence="1">
    <name type="scientific">marine metagenome</name>
    <dbReference type="NCBI Taxonomy" id="408172"/>
    <lineage>
        <taxon>unclassified sequences</taxon>
        <taxon>metagenomes</taxon>
        <taxon>ecological metagenomes</taxon>
    </lineage>
</organism>
<proteinExistence type="predicted"/>
<dbReference type="PANTHER" id="PTHR43431">
    <property type="entry name" value="OXIDOREDUCTASE, SHORT CHAIN DEHYDROGENASE/REDUCTASE FAMILY (AFU_ORTHOLOGUE AFUA_5G14000)"/>
    <property type="match status" value="1"/>
</dbReference>
<dbReference type="EMBL" id="UINC01013117">
    <property type="protein sequence ID" value="SVA56869.1"/>
    <property type="molecule type" value="Genomic_DNA"/>
</dbReference>
<protein>
    <recommendedName>
        <fullName evidence="2">Short-chain dehydrogenase</fullName>
    </recommendedName>
</protein>
<dbReference type="PRINTS" id="PR00081">
    <property type="entry name" value="GDHRDH"/>
</dbReference>
<dbReference type="Pfam" id="PF00106">
    <property type="entry name" value="adh_short"/>
    <property type="match status" value="1"/>
</dbReference>
<name>A0A381WWE6_9ZZZZ</name>
<dbReference type="PANTHER" id="PTHR43431:SF7">
    <property type="entry name" value="OXIDOREDUCTASE, SHORT CHAIN DEHYDROGENASE_REDUCTASE FAMILY (AFU_ORTHOLOGUE AFUA_5G14000)"/>
    <property type="match status" value="1"/>
</dbReference>
<evidence type="ECO:0008006" key="2">
    <source>
        <dbReference type="Google" id="ProtNLM"/>
    </source>
</evidence>
<dbReference type="InterPro" id="IPR002347">
    <property type="entry name" value="SDR_fam"/>
</dbReference>
<dbReference type="PROSITE" id="PS00061">
    <property type="entry name" value="ADH_SHORT"/>
    <property type="match status" value="1"/>
</dbReference>
<evidence type="ECO:0000313" key="1">
    <source>
        <dbReference type="EMBL" id="SVA56869.1"/>
    </source>
</evidence>
<dbReference type="SUPFAM" id="SSF51735">
    <property type="entry name" value="NAD(P)-binding Rossmann-fold domains"/>
    <property type="match status" value="1"/>
</dbReference>
<dbReference type="InterPro" id="IPR036291">
    <property type="entry name" value="NAD(P)-bd_dom_sf"/>
</dbReference>
<reference evidence="1" key="1">
    <citation type="submission" date="2018-05" db="EMBL/GenBank/DDBJ databases">
        <authorList>
            <person name="Lanie J.A."/>
            <person name="Ng W.-L."/>
            <person name="Kazmierczak K.M."/>
            <person name="Andrzejewski T.M."/>
            <person name="Davidsen T.M."/>
            <person name="Wayne K.J."/>
            <person name="Tettelin H."/>
            <person name="Glass J.I."/>
            <person name="Rusch D."/>
            <person name="Podicherti R."/>
            <person name="Tsui H.-C.T."/>
            <person name="Winkler M.E."/>
        </authorList>
    </citation>
    <scope>NUCLEOTIDE SEQUENCE</scope>
</reference>
<gene>
    <name evidence="1" type="ORF">METZ01_LOCUS109723</name>
</gene>
<accession>A0A381WWE6</accession>
<dbReference type="InterPro" id="IPR020904">
    <property type="entry name" value="Sc_DH/Rdtase_CS"/>
</dbReference>